<sequence>MDLSREAAETVGLQAVAWLAGNDELLPVFLGATGASQEDFREGLQDPVFQGSVLDFLLMDDAWVMAFCETEGLRPQDPMAARMALPGGETVHWT</sequence>
<evidence type="ECO:0000313" key="2">
    <source>
        <dbReference type="Proteomes" id="UP000030960"/>
    </source>
</evidence>
<gene>
    <name evidence="1" type="ORF">OA50_00420</name>
</gene>
<dbReference type="OrthoDB" id="7356934at2"/>
<comment type="caution">
    <text evidence="1">The sequence shown here is derived from an EMBL/GenBank/DDBJ whole genome shotgun (WGS) entry which is preliminary data.</text>
</comment>
<keyword evidence="2" id="KW-1185">Reference proteome</keyword>
<dbReference type="AlphaFoldDB" id="A0A0B3SYA2"/>
<evidence type="ECO:0008006" key="3">
    <source>
        <dbReference type="Google" id="ProtNLM"/>
    </source>
</evidence>
<name>A0A0B3SYA2_9RHOB</name>
<dbReference type="InterPro" id="IPR021955">
    <property type="entry name" value="DUF3572"/>
</dbReference>
<evidence type="ECO:0000313" key="1">
    <source>
        <dbReference type="EMBL" id="KHQ55384.1"/>
    </source>
</evidence>
<dbReference type="PATRIC" id="fig|1515334.3.peg.423"/>
<accession>A0A225QVV7</accession>
<dbReference type="Proteomes" id="UP000030960">
    <property type="component" value="Unassembled WGS sequence"/>
</dbReference>
<accession>A0A0B3SYA2</accession>
<protein>
    <recommendedName>
        <fullName evidence="3">DUF3572 domain-containing protein</fullName>
    </recommendedName>
</protein>
<dbReference type="EMBL" id="JSUQ01000001">
    <property type="protein sequence ID" value="KHQ55384.1"/>
    <property type="molecule type" value="Genomic_DNA"/>
</dbReference>
<reference evidence="1 2" key="1">
    <citation type="submission" date="2014-10" db="EMBL/GenBank/DDBJ databases">
        <title>Genome sequence of Ponticoccus sp. strain UMTAT08 isolated from clonal culture of toxic dinoflagellate Alexandrium tamiyavanichii.</title>
        <authorList>
            <person name="Gan H.Y."/>
            <person name="Muhd D.-D."/>
            <person name="Mohd Noor M.E."/>
            <person name="Yeong Y.S."/>
            <person name="Usup G."/>
        </authorList>
    </citation>
    <scope>NUCLEOTIDE SEQUENCE [LARGE SCALE GENOMIC DNA]</scope>
    <source>
        <strain evidence="1 2">UMTAT08</strain>
    </source>
</reference>
<organism evidence="1 2">
    <name type="scientific">Mameliella alba</name>
    <dbReference type="NCBI Taxonomy" id="561184"/>
    <lineage>
        <taxon>Bacteria</taxon>
        <taxon>Pseudomonadati</taxon>
        <taxon>Pseudomonadota</taxon>
        <taxon>Alphaproteobacteria</taxon>
        <taxon>Rhodobacterales</taxon>
        <taxon>Roseobacteraceae</taxon>
        <taxon>Mameliella</taxon>
    </lineage>
</organism>
<dbReference type="Pfam" id="PF12096">
    <property type="entry name" value="DUF3572"/>
    <property type="match status" value="1"/>
</dbReference>
<dbReference type="RefSeq" id="WP_043136667.1">
    <property type="nucleotide sequence ID" value="NZ_JAHVJH010000003.1"/>
</dbReference>
<proteinExistence type="predicted"/>
<dbReference type="STRING" id="561184.SAMN05216376_103423"/>